<dbReference type="PANTHER" id="PTHR32295">
    <property type="entry name" value="IQ-DOMAIN 5-RELATED"/>
    <property type="match status" value="1"/>
</dbReference>
<evidence type="ECO:0000256" key="4">
    <source>
        <dbReference type="SAM" id="MobiDB-lite"/>
    </source>
</evidence>
<evidence type="ECO:0000256" key="3">
    <source>
        <dbReference type="ARBA" id="ARBA00024378"/>
    </source>
</evidence>
<organism evidence="6 7">
    <name type="scientific">Malus domestica</name>
    <name type="common">Apple</name>
    <name type="synonym">Pyrus malus</name>
    <dbReference type="NCBI Taxonomy" id="3750"/>
    <lineage>
        <taxon>Eukaryota</taxon>
        <taxon>Viridiplantae</taxon>
        <taxon>Streptophyta</taxon>
        <taxon>Embryophyta</taxon>
        <taxon>Tracheophyta</taxon>
        <taxon>Spermatophyta</taxon>
        <taxon>Magnoliopsida</taxon>
        <taxon>eudicotyledons</taxon>
        <taxon>Gunneridae</taxon>
        <taxon>Pentapetalae</taxon>
        <taxon>rosids</taxon>
        <taxon>fabids</taxon>
        <taxon>Rosales</taxon>
        <taxon>Rosaceae</taxon>
        <taxon>Amygdaloideae</taxon>
        <taxon>Maleae</taxon>
        <taxon>Malus</taxon>
    </lineage>
</organism>
<gene>
    <name evidence="6" type="ORF">DVH24_024975</name>
</gene>
<evidence type="ECO:0000256" key="1">
    <source>
        <dbReference type="ARBA" id="ARBA00022860"/>
    </source>
</evidence>
<feature type="compositionally biased region" description="Basic and acidic residues" evidence="4">
    <location>
        <begin position="22"/>
        <end position="34"/>
    </location>
</feature>
<dbReference type="SMART" id="SM00015">
    <property type="entry name" value="IQ"/>
    <property type="match status" value="2"/>
</dbReference>
<feature type="compositionally biased region" description="Basic and acidic residues" evidence="4">
    <location>
        <begin position="323"/>
        <end position="338"/>
    </location>
</feature>
<dbReference type="InterPro" id="IPR025064">
    <property type="entry name" value="DUF4005"/>
</dbReference>
<keyword evidence="1" id="KW-0112">Calmodulin-binding</keyword>
<evidence type="ECO:0000256" key="2">
    <source>
        <dbReference type="ARBA" id="ARBA00024341"/>
    </source>
</evidence>
<dbReference type="InterPro" id="IPR000048">
    <property type="entry name" value="IQ_motif_EF-hand-BS"/>
</dbReference>
<feature type="compositionally biased region" description="Polar residues" evidence="4">
    <location>
        <begin position="1"/>
        <end position="10"/>
    </location>
</feature>
<evidence type="ECO:0000313" key="7">
    <source>
        <dbReference type="Proteomes" id="UP000290289"/>
    </source>
</evidence>
<comment type="similarity">
    <text evidence="2">Belongs to the IQD family.</text>
</comment>
<feature type="domain" description="DUF4005" evidence="5">
    <location>
        <begin position="404"/>
        <end position="492"/>
    </location>
</feature>
<feature type="region of interest" description="Disordered" evidence="4">
    <location>
        <begin position="447"/>
        <end position="505"/>
    </location>
</feature>
<dbReference type="PROSITE" id="PS50096">
    <property type="entry name" value="IQ"/>
    <property type="match status" value="2"/>
</dbReference>
<reference evidence="6 7" key="1">
    <citation type="submission" date="2018-10" db="EMBL/GenBank/DDBJ databases">
        <title>A high-quality apple genome assembly.</title>
        <authorList>
            <person name="Hu J."/>
        </authorList>
    </citation>
    <scope>NUCLEOTIDE SEQUENCE [LARGE SCALE GENOMIC DNA]</scope>
    <source>
        <strain evidence="7">cv. HFTH1</strain>
        <tissue evidence="6">Young leaf</tissue>
    </source>
</reference>
<protein>
    <recommendedName>
        <fullName evidence="5">DUF4005 domain-containing protein</fullName>
    </recommendedName>
</protein>
<comment type="caution">
    <text evidence="6">The sequence shown here is derived from an EMBL/GenBank/DDBJ whole genome shotgun (WGS) entry which is preliminary data.</text>
</comment>
<evidence type="ECO:0000313" key="6">
    <source>
        <dbReference type="EMBL" id="RXH95291.1"/>
    </source>
</evidence>
<dbReference type="Proteomes" id="UP000290289">
    <property type="component" value="Chromosome 7"/>
</dbReference>
<dbReference type="GO" id="GO:0005516">
    <property type="term" value="F:calmodulin binding"/>
    <property type="evidence" value="ECO:0007669"/>
    <property type="project" value="UniProtKB-KW"/>
</dbReference>
<evidence type="ECO:0000259" key="5">
    <source>
        <dbReference type="Pfam" id="PF13178"/>
    </source>
</evidence>
<dbReference type="Pfam" id="PF00612">
    <property type="entry name" value="IQ"/>
    <property type="match status" value="2"/>
</dbReference>
<dbReference type="CDD" id="cd23767">
    <property type="entry name" value="IQCD"/>
    <property type="match status" value="1"/>
</dbReference>
<comment type="subunit">
    <text evidence="3">Binds to multiple calmodulin (CaM) in the presence of Ca(2+) and CaM-like proteins.</text>
</comment>
<dbReference type="PANTHER" id="PTHR32295:SF121">
    <property type="entry name" value="DUF4005 DOMAIN-CONTAINING PROTEIN"/>
    <property type="match status" value="1"/>
</dbReference>
<feature type="compositionally biased region" description="Polar residues" evidence="4">
    <location>
        <begin position="339"/>
        <end position="350"/>
    </location>
</feature>
<dbReference type="Gene3D" id="1.20.5.190">
    <property type="match status" value="1"/>
</dbReference>
<name>A0A498JPU5_MALDO</name>
<dbReference type="Pfam" id="PF13178">
    <property type="entry name" value="DUF4005"/>
    <property type="match status" value="1"/>
</dbReference>
<accession>A0A498JPU5</accession>
<dbReference type="AlphaFoldDB" id="A0A498JPU5"/>
<dbReference type="EMBL" id="RDQH01000333">
    <property type="protein sequence ID" value="RXH95291.1"/>
    <property type="molecule type" value="Genomic_DNA"/>
</dbReference>
<keyword evidence="7" id="KW-1185">Reference proteome</keyword>
<proteinExistence type="inferred from homology"/>
<feature type="region of interest" description="Disordered" evidence="4">
    <location>
        <begin position="1"/>
        <end position="48"/>
    </location>
</feature>
<feature type="region of interest" description="Disordered" evidence="4">
    <location>
        <begin position="319"/>
        <end position="359"/>
    </location>
</feature>
<sequence>MGKTGGSSWLTAVKRAFWSPTKSDRTNTRRREELQEQEEEEKKRGKRRWIFRKPTSQETFIHVQHSESPSSAADGGATTRNATMAAHGEAGDALATAVATKAAAQAAVVMVQAAVKAVRLTKSNCRPSIFVRDHAAIVIQTAFRGYLARRALRALKGLVKLQALVRGHNVRKRAKMTLQCMQALVRVQARVLDQRTKRLSHEGSADSIFSDPTGLWGSHFSDRRESISKNKERSAADDLIHWDDVKPKTLEQIQAMLQKTKQAALKRERSTSLAYAFSNQRWRSRGSGDEDAGEHEELEEKFDLLDGWTRRKQCEINGGRASCDQRDPIKTVEIDTSRPHSYSSTPNSNSRTKRSDQCKYQSHHLRYNYQQQRVHPQSYPVASPQSPVTPFSSVARNLQVHSASPRCLRGDHRINHPMPASHNLNLGSTNYDHGLMGVPNYMAATASAKARIRSQSAPRQRHSTSEREKSGSARKRLSFPAPDSCGGGSATANVNGGSDYTLESPRYSNGINGDLAVRMPRRTSMSSCYTDGETSPTSSSELRRYWFSYIRYFVYVVRRPLAVAEN</sequence>